<dbReference type="RefSeq" id="WP_231568061.1">
    <property type="nucleotide sequence ID" value="NZ_BCZD01000011.1"/>
</dbReference>
<dbReference type="STRING" id="76947.GCA_002080435_03334"/>
<dbReference type="EMBL" id="JFZA02000045">
    <property type="protein sequence ID" value="KFG88851.1"/>
    <property type="molecule type" value="Genomic_DNA"/>
</dbReference>
<dbReference type="InterPro" id="IPR024311">
    <property type="entry name" value="Lipocalin-like"/>
</dbReference>
<organism evidence="2 3">
    <name type="scientific">Sphingobium herbicidovorans (strain ATCC 700291 / DSM 11019 / CCUG 56400 / KCTC 2939 / LMG 18315 / NBRC 16415 / MH)</name>
    <name type="common">Sphingomonas herbicidovorans</name>
    <dbReference type="NCBI Taxonomy" id="1219045"/>
    <lineage>
        <taxon>Bacteria</taxon>
        <taxon>Pseudomonadati</taxon>
        <taxon>Pseudomonadota</taxon>
        <taxon>Alphaproteobacteria</taxon>
        <taxon>Sphingomonadales</taxon>
        <taxon>Sphingomonadaceae</taxon>
        <taxon>Sphingobium</taxon>
    </lineage>
</organism>
<feature type="domain" description="Lipocalin-like" evidence="1">
    <location>
        <begin position="23"/>
        <end position="141"/>
    </location>
</feature>
<reference evidence="2" key="1">
    <citation type="submission" date="2014-08" db="EMBL/GenBank/DDBJ databases">
        <title>Draft genome sequences of Sphingobium herbicidovorans.</title>
        <authorList>
            <person name="Gan H.M."/>
            <person name="Gan H.Y."/>
            <person name="Savka M.A."/>
        </authorList>
    </citation>
    <scope>NUCLEOTIDE SEQUENCE [LARGE SCALE GENOMIC DNA]</scope>
    <source>
        <strain evidence="2">NBRC 16415</strain>
    </source>
</reference>
<evidence type="ECO:0000259" key="1">
    <source>
        <dbReference type="Pfam" id="PF13924"/>
    </source>
</evidence>
<sequence length="167" mass="18507">MTGLPPMLAPPAMSDAQALAALVGGWQLVLWTTFHSDGTKDHPFGTDAIGQIMYSADGHMSCHLMRTDRPLFGKPSVYQVSDEELGQSMRGYSGYFGRFSIDAAAGVITHHVDGAWYPDWIGSDQARRFAFSGDRLFLEAEIGTDLVRIEWRRVVTDDSRRLAKGLR</sequence>
<keyword evidence="3" id="KW-1185">Reference proteome</keyword>
<evidence type="ECO:0000313" key="2">
    <source>
        <dbReference type="EMBL" id="KFG88851.1"/>
    </source>
</evidence>
<evidence type="ECO:0000313" key="3">
    <source>
        <dbReference type="Proteomes" id="UP000024284"/>
    </source>
</evidence>
<dbReference type="Proteomes" id="UP000024284">
    <property type="component" value="Unassembled WGS sequence"/>
</dbReference>
<dbReference type="AlphaFoldDB" id="A0A086P633"/>
<dbReference type="Pfam" id="PF13924">
    <property type="entry name" value="Lipocalin_5"/>
    <property type="match status" value="1"/>
</dbReference>
<proteinExistence type="predicted"/>
<dbReference type="eggNOG" id="COG0662">
    <property type="taxonomic scope" value="Bacteria"/>
</dbReference>
<protein>
    <recommendedName>
        <fullName evidence="1">Lipocalin-like domain-containing protein</fullName>
    </recommendedName>
</protein>
<comment type="caution">
    <text evidence="2">The sequence shown here is derived from an EMBL/GenBank/DDBJ whole genome shotgun (WGS) entry which is preliminary data.</text>
</comment>
<gene>
    <name evidence="2" type="ORF">BV98_003251</name>
</gene>
<name>A0A086P633_SPHHM</name>
<accession>A0A086P633</accession>
<dbReference type="PATRIC" id="fig|1219045.3.peg.3302"/>